<dbReference type="Gene3D" id="3.40.50.1580">
    <property type="entry name" value="Nucleoside phosphorylase domain"/>
    <property type="match status" value="2"/>
</dbReference>
<evidence type="ECO:0000256" key="1">
    <source>
        <dbReference type="ARBA" id="ARBA00005058"/>
    </source>
</evidence>
<dbReference type="VEuPathDB" id="AmoebaDB:NfTy_026480"/>
<organism evidence="8 9">
    <name type="scientific">Naegleria fowleri</name>
    <name type="common">Brain eating amoeba</name>
    <dbReference type="NCBI Taxonomy" id="5763"/>
    <lineage>
        <taxon>Eukaryota</taxon>
        <taxon>Discoba</taxon>
        <taxon>Heterolobosea</taxon>
        <taxon>Tetramitia</taxon>
        <taxon>Eutetramitia</taxon>
        <taxon>Vahlkampfiidae</taxon>
        <taxon>Naegleria</taxon>
    </lineage>
</organism>
<dbReference type="GO" id="GO:0009116">
    <property type="term" value="P:nucleoside metabolic process"/>
    <property type="evidence" value="ECO:0007669"/>
    <property type="project" value="InterPro"/>
</dbReference>
<evidence type="ECO:0000256" key="2">
    <source>
        <dbReference type="ARBA" id="ARBA00006751"/>
    </source>
</evidence>
<protein>
    <recommendedName>
        <fullName evidence="3">purine-nucleoside phosphorylase</fullName>
        <ecNumber evidence="3">2.4.2.1</ecNumber>
    </recommendedName>
    <alternativeName>
        <fullName evidence="6">Inosine-guanosine phosphorylase</fullName>
    </alternativeName>
</protein>
<comment type="caution">
    <text evidence="8">The sequence shown here is derived from an EMBL/GenBank/DDBJ whole genome shotgun (WGS) entry which is preliminary data.</text>
</comment>
<dbReference type="EC" id="2.4.2.1" evidence="3"/>
<dbReference type="CDD" id="cd09009">
    <property type="entry name" value="PNP-EcPNPII_like"/>
    <property type="match status" value="1"/>
</dbReference>
<dbReference type="Proteomes" id="UP000444721">
    <property type="component" value="Unassembled WGS sequence"/>
</dbReference>
<evidence type="ECO:0000313" key="9">
    <source>
        <dbReference type="Proteomes" id="UP000444721"/>
    </source>
</evidence>
<name>A0A6A5CCF1_NAEFO</name>
<evidence type="ECO:0000256" key="3">
    <source>
        <dbReference type="ARBA" id="ARBA00011886"/>
    </source>
</evidence>
<comment type="pathway">
    <text evidence="1">Purine metabolism; purine nucleoside salvage.</text>
</comment>
<dbReference type="AlphaFoldDB" id="A0A6A5CCF1"/>
<feature type="domain" description="Nucleoside phosphorylase" evidence="7">
    <location>
        <begin position="24"/>
        <end position="317"/>
    </location>
</feature>
<proteinExistence type="inferred from homology"/>
<evidence type="ECO:0000313" key="8">
    <source>
        <dbReference type="EMBL" id="KAF0984981.1"/>
    </source>
</evidence>
<keyword evidence="5" id="KW-0808">Transferase</keyword>
<dbReference type="VEuPathDB" id="AmoebaDB:FDP41_000020"/>
<dbReference type="GO" id="GO:0004731">
    <property type="term" value="F:purine-nucleoside phosphorylase activity"/>
    <property type="evidence" value="ECO:0007669"/>
    <property type="project" value="UniProtKB-EC"/>
</dbReference>
<dbReference type="VEuPathDB" id="AmoebaDB:NF0104900"/>
<evidence type="ECO:0000256" key="6">
    <source>
        <dbReference type="ARBA" id="ARBA00031036"/>
    </source>
</evidence>
<gene>
    <name evidence="8" type="ORF">FDP41_000020</name>
</gene>
<dbReference type="PANTHER" id="PTHR11904">
    <property type="entry name" value="METHYLTHIOADENOSINE/PURINE NUCLEOSIDE PHOSPHORYLASE"/>
    <property type="match status" value="1"/>
</dbReference>
<dbReference type="GO" id="GO:0005737">
    <property type="term" value="C:cytoplasm"/>
    <property type="evidence" value="ECO:0007669"/>
    <property type="project" value="TreeGrafter"/>
</dbReference>
<dbReference type="Pfam" id="PF01048">
    <property type="entry name" value="PNP_UDP_1"/>
    <property type="match status" value="1"/>
</dbReference>
<dbReference type="EMBL" id="VFQX01000001">
    <property type="protein sequence ID" value="KAF0984981.1"/>
    <property type="molecule type" value="Genomic_DNA"/>
</dbReference>
<evidence type="ECO:0000256" key="4">
    <source>
        <dbReference type="ARBA" id="ARBA00022676"/>
    </source>
</evidence>
<dbReference type="InterPro" id="IPR035994">
    <property type="entry name" value="Nucleoside_phosphorylase_sf"/>
</dbReference>
<dbReference type="RefSeq" id="XP_044569694.1">
    <property type="nucleotide sequence ID" value="XM_044705146.1"/>
</dbReference>
<dbReference type="InterPro" id="IPR011268">
    <property type="entry name" value="Purine_phosphorylase"/>
</dbReference>
<keyword evidence="9" id="KW-1185">Reference proteome</keyword>
<dbReference type="SUPFAM" id="SSF53167">
    <property type="entry name" value="Purine and uridine phosphorylases"/>
    <property type="match status" value="2"/>
</dbReference>
<dbReference type="OrthoDB" id="10261782at2759"/>
<evidence type="ECO:0000256" key="5">
    <source>
        <dbReference type="ARBA" id="ARBA00022679"/>
    </source>
</evidence>
<sequence>MVFVNEEIEQAKQKVLSELGYAPMAIVLGSGLGDFPKALSNTRKIPYSQIPHMPLTSVQGHSGELIIGELPSSIHAKEHGHTSPNKKKLIYCFAGRIHSYEGGPWDEVTFQVKLMAAIGCKLFILTNASGGLFDDMTGGCLCLLTGHFRLLARMDPNSLASAVRVFEKNGIATQQQPPQQTTELVRVEKNEFESEIEAKYSHFTPNFWTAKYVNLCRSIAKENSIKLFEGSYAWASGPSFETPLEVLMAKKLGGACVGMSTVPEMLTCNYYGMDCMGISLVCNLGAGLQKEPLTHKEVLENSKIGTEHIQLLVRETLANIEFDETSNSPLVSGATSDTTCSTSSSTTQYVSLKFNTEPMKITEEQIKQSVQLIQQELGQFDENQLNIYCTQANVPNLVQDAKKVDLMTLPNFPYTSASGNFGYITKNANNQLTLISNVHPSLDNTFTTEESFYLTLVFNLLNIQNVAYYVKCSDPRVNSENTTQEISSVTNFGYAQPLEYVESVYISHDRVLDAHQNSEKKPNSYMGFMGPDQPSYMECHVAQELGHSTFGVTSLNLFCALRYFGFNVKAFVEYSENASLNQVQMGTSSVKRSVKPVNYEQQRKLKYNMLKYEEVVEATQFIKEQLDLTYKVIDSAIFDLNLNLPFFENPNVNIVKTLALSDIPHYKPKNDVSQALSLVRVSSDSSEKLALVIHHVGIEQDQSENAYLLSNSLIDLTFFVRVCQYLQTVKSLYLNSAVTSALSELSSEPIYAPNTLVQYKDHINFTGYNPLIGKNENRWGDRFFDVSGLYHPLRTTAKVETSNVFYFNHAIQLENRTIRTHTSKFNANILSSVGCYEALVAHHDTKEKENRTRVVSLGLVVDNAQTEGKLICPGKKKELVNVLCNDILGL</sequence>
<dbReference type="GeneID" id="68107238"/>
<reference evidence="8 9" key="1">
    <citation type="journal article" date="2019" name="Sci. Rep.">
        <title>Nanopore sequencing improves the draft genome of the human pathogenic amoeba Naegleria fowleri.</title>
        <authorList>
            <person name="Liechti N."/>
            <person name="Schurch N."/>
            <person name="Bruggmann R."/>
            <person name="Wittwer M."/>
        </authorList>
    </citation>
    <scope>NUCLEOTIDE SEQUENCE [LARGE SCALE GENOMIC DNA]</scope>
    <source>
        <strain evidence="8 9">ATCC 30894</strain>
    </source>
</reference>
<comment type="similarity">
    <text evidence="2">Belongs to the PNP/MTAP phosphorylase family.</text>
</comment>
<evidence type="ECO:0000259" key="7">
    <source>
        <dbReference type="Pfam" id="PF01048"/>
    </source>
</evidence>
<dbReference type="PANTHER" id="PTHR11904:SF9">
    <property type="entry name" value="PURINE NUCLEOSIDE PHOSPHORYLASE-RELATED"/>
    <property type="match status" value="1"/>
</dbReference>
<accession>A0A6A5CCF1</accession>
<keyword evidence="4" id="KW-0328">Glycosyltransferase</keyword>
<dbReference type="UniPathway" id="UPA00606"/>
<dbReference type="InterPro" id="IPR000845">
    <property type="entry name" value="Nucleoside_phosphorylase_d"/>
</dbReference>
<dbReference type="OMA" id="CFAGRIH"/>